<feature type="transmembrane region" description="Helical" evidence="1">
    <location>
        <begin position="15"/>
        <end position="34"/>
    </location>
</feature>
<keyword evidence="1" id="KW-1133">Transmembrane helix</keyword>
<proteinExistence type="predicted"/>
<name>A0ABQ5NFF7_9BACI</name>
<keyword evidence="1" id="KW-0472">Membrane</keyword>
<reference evidence="2" key="1">
    <citation type="submission" date="2022-08" db="EMBL/GenBank/DDBJ databases">
        <title>Draft genome sequence of Lysinibacillus sp. strain KH24.</title>
        <authorList>
            <person name="Kanbe H."/>
            <person name="Itoh H."/>
        </authorList>
    </citation>
    <scope>NUCLEOTIDE SEQUENCE</scope>
    <source>
        <strain evidence="2">KH24</strain>
    </source>
</reference>
<comment type="caution">
    <text evidence="2">The sequence shown here is derived from an EMBL/GenBank/DDBJ whole genome shotgun (WGS) entry which is preliminary data.</text>
</comment>
<gene>
    <name evidence="2" type="ORF">LYSBPC_02420</name>
</gene>
<dbReference type="RefSeq" id="WP_264986849.1">
    <property type="nucleotide sequence ID" value="NZ_BRZA01000001.1"/>
</dbReference>
<dbReference type="Proteomes" id="UP001065593">
    <property type="component" value="Unassembled WGS sequence"/>
</dbReference>
<keyword evidence="3" id="KW-1185">Reference proteome</keyword>
<accession>A0ABQ5NFF7</accession>
<evidence type="ECO:0000256" key="1">
    <source>
        <dbReference type="SAM" id="Phobius"/>
    </source>
</evidence>
<organism evidence="2 3">
    <name type="scientific">Lysinibacillus piscis</name>
    <dbReference type="NCBI Taxonomy" id="2518931"/>
    <lineage>
        <taxon>Bacteria</taxon>
        <taxon>Bacillati</taxon>
        <taxon>Bacillota</taxon>
        <taxon>Bacilli</taxon>
        <taxon>Bacillales</taxon>
        <taxon>Bacillaceae</taxon>
        <taxon>Lysinibacillus</taxon>
    </lineage>
</organism>
<evidence type="ECO:0000313" key="3">
    <source>
        <dbReference type="Proteomes" id="UP001065593"/>
    </source>
</evidence>
<sequence length="93" mass="10768">MMRVQVKAKDIRLSIPVPYILLNMAVAIICSALLQKMLNKWTQAYFEKHKVHFTFPVIDKTILQPIVKELKNYRGMVLVDVKAQDGTEVKVRL</sequence>
<protein>
    <submittedName>
        <fullName evidence="2">Uncharacterized protein</fullName>
    </submittedName>
</protein>
<evidence type="ECO:0000313" key="2">
    <source>
        <dbReference type="EMBL" id="GLC87115.1"/>
    </source>
</evidence>
<dbReference type="EMBL" id="BRZA01000001">
    <property type="protein sequence ID" value="GLC87115.1"/>
    <property type="molecule type" value="Genomic_DNA"/>
</dbReference>
<keyword evidence="1" id="KW-0812">Transmembrane</keyword>